<comment type="caution">
    <text evidence="9">The sequence shown here is derived from an EMBL/GenBank/DDBJ whole genome shotgun (WGS) entry which is preliminary data.</text>
</comment>
<dbReference type="EMBL" id="CAUYUJ010016159">
    <property type="protein sequence ID" value="CAK0862400.1"/>
    <property type="molecule type" value="Genomic_DNA"/>
</dbReference>
<gene>
    <name evidence="9" type="ORF">PCOR1329_LOCUS50832</name>
</gene>
<evidence type="ECO:0000256" key="6">
    <source>
        <dbReference type="ARBA" id="ARBA00035024"/>
    </source>
</evidence>
<keyword evidence="10" id="KW-1185">Reference proteome</keyword>
<dbReference type="InterPro" id="IPR041525">
    <property type="entry name" value="N/Namide_PRibTrfase"/>
</dbReference>
<dbReference type="InterPro" id="IPR036068">
    <property type="entry name" value="Nicotinate_pribotase-like_C"/>
</dbReference>
<evidence type="ECO:0000313" key="10">
    <source>
        <dbReference type="Proteomes" id="UP001189429"/>
    </source>
</evidence>
<dbReference type="SUPFAM" id="SSF51690">
    <property type="entry name" value="Nicotinate/Quinolinate PRTase C-terminal domain-like"/>
    <property type="match status" value="1"/>
</dbReference>
<evidence type="ECO:0000313" key="9">
    <source>
        <dbReference type="EMBL" id="CAK0862400.1"/>
    </source>
</evidence>
<reference evidence="9" key="1">
    <citation type="submission" date="2023-10" db="EMBL/GenBank/DDBJ databases">
        <authorList>
            <person name="Chen Y."/>
            <person name="Shah S."/>
            <person name="Dougan E. K."/>
            <person name="Thang M."/>
            <person name="Chan C."/>
        </authorList>
    </citation>
    <scope>NUCLEOTIDE SEQUENCE [LARGE SCALE GENOMIC DNA]</scope>
</reference>
<evidence type="ECO:0000256" key="3">
    <source>
        <dbReference type="ARBA" id="ARBA00022676"/>
    </source>
</evidence>
<organism evidence="9 10">
    <name type="scientific">Prorocentrum cordatum</name>
    <dbReference type="NCBI Taxonomy" id="2364126"/>
    <lineage>
        <taxon>Eukaryota</taxon>
        <taxon>Sar</taxon>
        <taxon>Alveolata</taxon>
        <taxon>Dinophyceae</taxon>
        <taxon>Prorocentrales</taxon>
        <taxon>Prorocentraceae</taxon>
        <taxon>Prorocentrum</taxon>
    </lineage>
</organism>
<dbReference type="PANTHER" id="PTHR43816">
    <property type="entry name" value="NICOTINAMIDE PHOSPHORIBOSYLTRANSFERASE"/>
    <property type="match status" value="1"/>
</dbReference>
<sequence>MLTVVPSFRSWALVGTNFAFGCRIGIWQPARGAPKFPRGELPGTVLQVLEKLEARFGSTKTDTGHRLLPDCVRVIQGDGVDIKSLEMILQAMADHGWAADNLAFGSGGALLQKLHRDTQKCAFKCSHAIISGQDVDVLKDPITDPGKRSKKGRLTLELREGPQGKEWTTVTEGKGDSQADQLVEVFRNGVLKVDIDLAAVRARAGEGLAPP</sequence>
<dbReference type="PANTHER" id="PTHR43816:SF1">
    <property type="entry name" value="NICOTINAMIDE PHOSPHORIBOSYLTRANSFERASE"/>
    <property type="match status" value="1"/>
</dbReference>
<name>A0ABN9UR04_9DINO</name>
<evidence type="ECO:0000256" key="2">
    <source>
        <dbReference type="ARBA" id="ARBA00022642"/>
    </source>
</evidence>
<comment type="pathway">
    <text evidence="5">Cofactor biosynthesis; NAD(+) biosynthesis; nicotinamide D-ribonucleotide from 5-phospho-alpha-D-ribose 1-diphosphate and nicotinamide: step 1/1.</text>
</comment>
<evidence type="ECO:0000256" key="1">
    <source>
        <dbReference type="ARBA" id="ARBA00010897"/>
    </source>
</evidence>
<evidence type="ECO:0000259" key="8">
    <source>
        <dbReference type="Pfam" id="PF04095"/>
    </source>
</evidence>
<evidence type="ECO:0000256" key="7">
    <source>
        <dbReference type="ARBA" id="ARBA00035036"/>
    </source>
</evidence>
<comment type="similarity">
    <text evidence="1">Belongs to the NAPRTase family.</text>
</comment>
<proteinExistence type="inferred from homology"/>
<keyword evidence="3" id="KW-0328">Glycosyltransferase</keyword>
<dbReference type="InterPro" id="IPR013785">
    <property type="entry name" value="Aldolase_TIM"/>
</dbReference>
<dbReference type="Proteomes" id="UP001189429">
    <property type="component" value="Unassembled WGS sequence"/>
</dbReference>
<evidence type="ECO:0000256" key="5">
    <source>
        <dbReference type="ARBA" id="ARBA00035007"/>
    </source>
</evidence>
<protein>
    <recommendedName>
        <fullName evidence="7">Nicotinamide phosphoribosyltransferase</fullName>
        <ecNumber evidence="6">2.4.2.12</ecNumber>
    </recommendedName>
</protein>
<keyword evidence="2" id="KW-0662">Pyridine nucleotide biosynthesis</keyword>
<evidence type="ECO:0000256" key="4">
    <source>
        <dbReference type="ARBA" id="ARBA00022679"/>
    </source>
</evidence>
<feature type="domain" description="Nicotinate/nicotinamide phosphoribosyltransferase" evidence="8">
    <location>
        <begin position="43"/>
        <end position="188"/>
    </location>
</feature>
<dbReference type="Gene3D" id="3.20.20.70">
    <property type="entry name" value="Aldolase class I"/>
    <property type="match status" value="1"/>
</dbReference>
<accession>A0ABN9UR04</accession>
<dbReference type="Pfam" id="PF04095">
    <property type="entry name" value="NAPRTase"/>
    <property type="match status" value="1"/>
</dbReference>
<dbReference type="InterPro" id="IPR016471">
    <property type="entry name" value="Nicotinamide_PRibTrfase"/>
</dbReference>
<keyword evidence="4" id="KW-0808">Transferase</keyword>
<dbReference type="EC" id="2.4.2.12" evidence="6"/>